<dbReference type="PANTHER" id="PTHR43591">
    <property type="entry name" value="METHYLTRANSFERASE"/>
    <property type="match status" value="1"/>
</dbReference>
<keyword evidence="6" id="KW-1185">Reference proteome</keyword>
<protein>
    <recommendedName>
        <fullName evidence="4">Methyltransferase domain-containing protein</fullName>
    </recommendedName>
</protein>
<dbReference type="CDD" id="cd02440">
    <property type="entry name" value="AdoMet_MTases"/>
    <property type="match status" value="1"/>
</dbReference>
<keyword evidence="3" id="KW-0949">S-adenosyl-L-methionine</keyword>
<evidence type="ECO:0000256" key="1">
    <source>
        <dbReference type="ARBA" id="ARBA00022603"/>
    </source>
</evidence>
<dbReference type="SUPFAM" id="SSF53335">
    <property type="entry name" value="S-adenosyl-L-methionine-dependent methyltransferases"/>
    <property type="match status" value="1"/>
</dbReference>
<evidence type="ECO:0000256" key="3">
    <source>
        <dbReference type="ARBA" id="ARBA00022691"/>
    </source>
</evidence>
<evidence type="ECO:0000259" key="4">
    <source>
        <dbReference type="Pfam" id="PF13649"/>
    </source>
</evidence>
<comment type="caution">
    <text evidence="5">The sequence shown here is derived from an EMBL/GenBank/DDBJ whole genome shotgun (WGS) entry which is preliminary data.</text>
</comment>
<name>A0AAW0DZ69_9AGAR</name>
<dbReference type="Gene3D" id="3.40.50.150">
    <property type="entry name" value="Vaccinia Virus protein VP39"/>
    <property type="match status" value="1"/>
</dbReference>
<proteinExistence type="predicted"/>
<dbReference type="GO" id="GO:0008168">
    <property type="term" value="F:methyltransferase activity"/>
    <property type="evidence" value="ECO:0007669"/>
    <property type="project" value="UniProtKB-KW"/>
</dbReference>
<dbReference type="InterPro" id="IPR041698">
    <property type="entry name" value="Methyltransf_25"/>
</dbReference>
<dbReference type="InterPro" id="IPR029063">
    <property type="entry name" value="SAM-dependent_MTases_sf"/>
</dbReference>
<dbReference type="EMBL" id="JAYKXP010000007">
    <property type="protein sequence ID" value="KAK7056253.1"/>
    <property type="molecule type" value="Genomic_DNA"/>
</dbReference>
<keyword evidence="1" id="KW-0489">Methyltransferase</keyword>
<reference evidence="5 6" key="1">
    <citation type="submission" date="2024-01" db="EMBL/GenBank/DDBJ databases">
        <title>A draft genome for a cacao thread blight-causing isolate of Paramarasmius palmivorus.</title>
        <authorList>
            <person name="Baruah I.K."/>
            <person name="Bukari Y."/>
            <person name="Amoako-Attah I."/>
            <person name="Meinhardt L.W."/>
            <person name="Bailey B.A."/>
            <person name="Cohen S.P."/>
        </authorList>
    </citation>
    <scope>NUCLEOTIDE SEQUENCE [LARGE SCALE GENOMIC DNA]</scope>
    <source>
        <strain evidence="5 6">GH-12</strain>
    </source>
</reference>
<gene>
    <name evidence="5" type="ORF">VNI00_002805</name>
</gene>
<evidence type="ECO:0000313" key="6">
    <source>
        <dbReference type="Proteomes" id="UP001383192"/>
    </source>
</evidence>
<dbReference type="GO" id="GO:0032259">
    <property type="term" value="P:methylation"/>
    <property type="evidence" value="ECO:0007669"/>
    <property type="project" value="UniProtKB-KW"/>
</dbReference>
<feature type="domain" description="Methyltransferase" evidence="4">
    <location>
        <begin position="53"/>
        <end position="146"/>
    </location>
</feature>
<evidence type="ECO:0000313" key="5">
    <source>
        <dbReference type="EMBL" id="KAK7056253.1"/>
    </source>
</evidence>
<dbReference type="Proteomes" id="UP001383192">
    <property type="component" value="Unassembled WGS sequence"/>
</dbReference>
<dbReference type="PROSITE" id="PS01184">
    <property type="entry name" value="UBIE_2"/>
    <property type="match status" value="1"/>
</dbReference>
<organism evidence="5 6">
    <name type="scientific">Paramarasmius palmivorus</name>
    <dbReference type="NCBI Taxonomy" id="297713"/>
    <lineage>
        <taxon>Eukaryota</taxon>
        <taxon>Fungi</taxon>
        <taxon>Dikarya</taxon>
        <taxon>Basidiomycota</taxon>
        <taxon>Agaricomycotina</taxon>
        <taxon>Agaricomycetes</taxon>
        <taxon>Agaricomycetidae</taxon>
        <taxon>Agaricales</taxon>
        <taxon>Marasmiineae</taxon>
        <taxon>Marasmiaceae</taxon>
        <taxon>Paramarasmius</taxon>
    </lineage>
</organism>
<dbReference type="InterPro" id="IPR023576">
    <property type="entry name" value="UbiE/COQ5_MeTrFase_CS"/>
</dbReference>
<sequence length="286" mass="31624">MGNDPTLQSHYAILDRGDAERERLNQQFYFYKKWQGRNLIIDPGATIPPDGAVLDAATGTGAWILSLAKELPSSVSLYAVDLAPTLWRPSEAPPNIHYTLSSVTSLPKDWTAKFDLVNQSLLTVALKATDWPLDIAELYRVTKPGGHVQLVEVTGIPSSNKPLEGTNADIFHQLWLRIKEKGGYMTGAQSHLPRMLEEAGFQDVSVQIKPAPKLGRRFGGEDGVEALDNTTKSLRAIKDLVLLNDGFGMAKDENEYDALLEEFVKEAEMQVLYGLEMCLVCARKPV</sequence>
<dbReference type="AlphaFoldDB" id="A0AAW0DZ69"/>
<evidence type="ECO:0000256" key="2">
    <source>
        <dbReference type="ARBA" id="ARBA00022679"/>
    </source>
</evidence>
<keyword evidence="2" id="KW-0808">Transferase</keyword>
<dbReference type="Pfam" id="PF13649">
    <property type="entry name" value="Methyltransf_25"/>
    <property type="match status" value="1"/>
</dbReference>
<accession>A0AAW0DZ69</accession>